<dbReference type="GO" id="GO:0046872">
    <property type="term" value="F:metal ion binding"/>
    <property type="evidence" value="ECO:0007669"/>
    <property type="project" value="InterPro"/>
</dbReference>
<dbReference type="SUPFAM" id="SSF56059">
    <property type="entry name" value="Glutathione synthetase ATP-binding domain-like"/>
    <property type="match status" value="1"/>
</dbReference>
<evidence type="ECO:0000259" key="3">
    <source>
        <dbReference type="PROSITE" id="PS50975"/>
    </source>
</evidence>
<keyword evidence="5" id="KW-1185">Reference proteome</keyword>
<dbReference type="Pfam" id="PF14398">
    <property type="entry name" value="ATPgrasp_YheCD"/>
    <property type="match status" value="1"/>
</dbReference>
<dbReference type="InterPro" id="IPR011761">
    <property type="entry name" value="ATP-grasp"/>
</dbReference>
<dbReference type="InterPro" id="IPR026838">
    <property type="entry name" value="YheC/D"/>
</dbReference>
<proteinExistence type="predicted"/>
<keyword evidence="1" id="KW-0547">Nucleotide-binding</keyword>
<reference evidence="4 5" key="1">
    <citation type="submission" date="2019-09" db="EMBL/GenBank/DDBJ databases">
        <title>Bacillus ochoae sp. nov., Paenibacillus whitsoniae sp. nov., Paenibacillus spiritus sp. nov. Isolated from the Mars Exploration Rover during spacecraft assembly.</title>
        <authorList>
            <person name="Seuylemezian A."/>
            <person name="Vaishampayan P."/>
        </authorList>
    </citation>
    <scope>NUCLEOTIDE SEQUENCE [LARGE SCALE GENOMIC DNA]</scope>
    <source>
        <strain evidence="4 5">MER_111</strain>
    </source>
</reference>
<evidence type="ECO:0000313" key="4">
    <source>
        <dbReference type="EMBL" id="KAA8999707.1"/>
    </source>
</evidence>
<evidence type="ECO:0000256" key="1">
    <source>
        <dbReference type="PROSITE-ProRule" id="PRU00409"/>
    </source>
</evidence>
<dbReference type="AlphaFoldDB" id="A0A5J5G1H4"/>
<dbReference type="EMBL" id="VYKK01000022">
    <property type="protein sequence ID" value="KAA8999707.1"/>
    <property type="molecule type" value="Genomic_DNA"/>
</dbReference>
<feature type="domain" description="ATP-grasp" evidence="3">
    <location>
        <begin position="118"/>
        <end position="356"/>
    </location>
</feature>
<organism evidence="4 5">
    <name type="scientific">Paenibacillus spiritus</name>
    <dbReference type="NCBI Taxonomy" id="2496557"/>
    <lineage>
        <taxon>Bacteria</taxon>
        <taxon>Bacillati</taxon>
        <taxon>Bacillota</taxon>
        <taxon>Bacilli</taxon>
        <taxon>Bacillales</taxon>
        <taxon>Paenibacillaceae</taxon>
        <taxon>Paenibacillus</taxon>
    </lineage>
</organism>
<evidence type="ECO:0000313" key="5">
    <source>
        <dbReference type="Proteomes" id="UP000367750"/>
    </source>
</evidence>
<dbReference type="GO" id="GO:0005524">
    <property type="term" value="F:ATP binding"/>
    <property type="evidence" value="ECO:0007669"/>
    <property type="project" value="UniProtKB-UniRule"/>
</dbReference>
<dbReference type="OrthoDB" id="7869153at2"/>
<protein>
    <submittedName>
        <fullName evidence="4">YheC/YheD family protein</fullName>
    </submittedName>
</protein>
<gene>
    <name evidence="4" type="ORF">F4V43_15375</name>
</gene>
<keyword evidence="1" id="KW-0067">ATP-binding</keyword>
<accession>A0A5J5G1H4</accession>
<dbReference type="PROSITE" id="PS50975">
    <property type="entry name" value="ATP_GRASP"/>
    <property type="match status" value="1"/>
</dbReference>
<sequence length="370" mass="39335">MSDTMIGRLGVLTGRGQGPAPVTEPEFASRLSQLAPRFGLELILFPPEGVAPDGSIPHGYVRTPSGWKECASPAPGVLYNRFFPADARERRAAGAALNALRGAVPLSRGLPDKWRVHRHLTASPAAELLPETHLYSGRGFALILAEREDGVFLKPAAGSQGRGVLRAVRLPGGGLRLAGRDAGNRSFVRDYADEAEGGDAVRRFTAGRPYLLQPCLPLCDSAGRPFDLRVLAQKDGRARWTVSGMAVRLGRPGTAASNLHGGGTAVPPEPFLAAEFGPGAAAAVLRDVREAAAGLPPLLEAGFGRLGELGLDFGIDPGGRIWLLEANSKPGRTVFRLTGDTEAERRAAENPLRYARCLLQSRRPAAFPRQ</sequence>
<dbReference type="RefSeq" id="WP_150459139.1">
    <property type="nucleotide sequence ID" value="NZ_VYKK01000022.1"/>
</dbReference>
<name>A0A5J5G1H4_9BACL</name>
<feature type="region of interest" description="Disordered" evidence="2">
    <location>
        <begin position="1"/>
        <end position="24"/>
    </location>
</feature>
<comment type="caution">
    <text evidence="4">The sequence shown here is derived from an EMBL/GenBank/DDBJ whole genome shotgun (WGS) entry which is preliminary data.</text>
</comment>
<dbReference type="Proteomes" id="UP000367750">
    <property type="component" value="Unassembled WGS sequence"/>
</dbReference>
<evidence type="ECO:0000256" key="2">
    <source>
        <dbReference type="SAM" id="MobiDB-lite"/>
    </source>
</evidence>